<keyword evidence="2" id="KW-0614">Plasmid</keyword>
<organism evidence="2">
    <name type="scientific">Enterococcus faecalis</name>
    <name type="common">Streptococcus faecalis</name>
    <dbReference type="NCBI Taxonomy" id="1351"/>
    <lineage>
        <taxon>Bacteria</taxon>
        <taxon>Bacillati</taxon>
        <taxon>Bacillota</taxon>
        <taxon>Bacilli</taxon>
        <taxon>Lactobacillales</taxon>
        <taxon>Enterococcaceae</taxon>
        <taxon>Enterococcus</taxon>
    </lineage>
</organism>
<keyword evidence="1" id="KW-1133">Transmembrane helix</keyword>
<keyword evidence="1" id="KW-0472">Membrane</keyword>
<keyword evidence="1" id="KW-0812">Transmembrane</keyword>
<sequence>MMPNTKIWWEKMIILSGLFYFRIGIVGGYQLATLPKLIEMKQHKAIQNHFNVKGNEYTYYQEDSENYILSLEDTEYRIKFSKNTPLKVVFTEILEPM</sequence>
<reference evidence="2" key="2">
    <citation type="submission" date="1996-02" db="EMBL/GenBank/DDBJ databases">
        <authorList>
            <person name="Muscholl A.B."/>
        </authorList>
    </citation>
    <scope>NUCLEOTIDE SEQUENCE</scope>
    <source>
        <strain evidence="2">OG1X</strain>
        <plasmid evidence="2">pAD1</plasmid>
    </source>
</reference>
<name>Q47789_ENTFL</name>
<protein>
    <submittedName>
        <fullName evidence="2">Orf6 protein</fullName>
    </submittedName>
</protein>
<dbReference type="EMBL" id="X96977">
    <property type="protein sequence ID" value="CAA65665.1"/>
    <property type="molecule type" value="Genomic_DNA"/>
</dbReference>
<feature type="transmembrane region" description="Helical" evidence="1">
    <location>
        <begin position="12"/>
        <end position="32"/>
    </location>
</feature>
<evidence type="ECO:0000313" key="2">
    <source>
        <dbReference type="EMBL" id="CAA65665.1"/>
    </source>
</evidence>
<proteinExistence type="predicted"/>
<reference evidence="2" key="1">
    <citation type="journal article" date="1996" name="Mol. Gen. Genet.">
        <title>Comparative analysis of 18 sex pheromone plasmids from Enterococcus faecalis: detection of a new insertion element on pPD1 and implications for the evolution of this plasmid family.</title>
        <authorList>
            <person name="Hirt H."/>
            <person name="Wirth R."/>
            <person name="Muscholl A."/>
        </authorList>
    </citation>
    <scope>NUCLEOTIDE SEQUENCE</scope>
    <source>
        <strain evidence="2">OG1X</strain>
        <plasmid evidence="2">pAD1</plasmid>
    </source>
</reference>
<evidence type="ECO:0000256" key="1">
    <source>
        <dbReference type="SAM" id="Phobius"/>
    </source>
</evidence>
<accession>Q47789</accession>
<geneLocation type="plasmid" evidence="2">
    <name>pAD1</name>
</geneLocation>
<gene>
    <name evidence="2" type="primary">orf6</name>
</gene>
<dbReference type="AlphaFoldDB" id="Q47789"/>
<dbReference type="PIR" id="S72381">
    <property type="entry name" value="S72381"/>
</dbReference>